<keyword evidence="5" id="KW-0378">Hydrolase</keyword>
<dbReference type="EMBL" id="CP158568">
    <property type="protein sequence ID" value="XBY46585.1"/>
    <property type="molecule type" value="Genomic_DNA"/>
</dbReference>
<dbReference type="GO" id="GO:0030288">
    <property type="term" value="C:outer membrane-bounded periplasmic space"/>
    <property type="evidence" value="ECO:0007669"/>
    <property type="project" value="TreeGrafter"/>
</dbReference>
<reference evidence="8" key="1">
    <citation type="submission" date="2024-06" db="EMBL/GenBank/DDBJ databases">
        <title>Methylostella associata gen. nov., sp. nov., a novel Ancalomicrobiaceae-affiliated facultatively methylotrophic bacteria that feed on methanotrophs of the genus Methylococcus.</title>
        <authorList>
            <person name="Saltykova V."/>
            <person name="Danilova O.V."/>
            <person name="Oshkin I.Y."/>
            <person name="Belova S.E."/>
            <person name="Pimenov N.V."/>
            <person name="Dedysh S.N."/>
        </authorList>
    </citation>
    <scope>NUCLEOTIDE SEQUENCE</scope>
    <source>
        <strain evidence="8">S20</strain>
    </source>
</reference>
<dbReference type="Pfam" id="PF00149">
    <property type="entry name" value="Metallophos"/>
    <property type="match status" value="1"/>
</dbReference>
<feature type="signal peptide" evidence="5">
    <location>
        <begin position="1"/>
        <end position="36"/>
    </location>
</feature>
<dbReference type="PANTHER" id="PTHR11575">
    <property type="entry name" value="5'-NUCLEOTIDASE-RELATED"/>
    <property type="match status" value="1"/>
</dbReference>
<dbReference type="GO" id="GO:0008768">
    <property type="term" value="F:UDP-sugar diphosphatase activity"/>
    <property type="evidence" value="ECO:0007669"/>
    <property type="project" value="TreeGrafter"/>
</dbReference>
<dbReference type="InterPro" id="IPR036907">
    <property type="entry name" value="5'-Nucleotdase_C_sf"/>
</dbReference>
<dbReference type="GO" id="GO:0000166">
    <property type="term" value="F:nucleotide binding"/>
    <property type="evidence" value="ECO:0007669"/>
    <property type="project" value="UniProtKB-KW"/>
</dbReference>
<evidence type="ECO:0000313" key="8">
    <source>
        <dbReference type="EMBL" id="XBY46585.1"/>
    </source>
</evidence>
<evidence type="ECO:0000256" key="3">
    <source>
        <dbReference type="ARBA" id="ARBA00022525"/>
    </source>
</evidence>
<evidence type="ECO:0000259" key="6">
    <source>
        <dbReference type="Pfam" id="PF00149"/>
    </source>
</evidence>
<comment type="similarity">
    <text evidence="2 5">Belongs to the 5'-nucleotidase family.</text>
</comment>
<dbReference type="Gene3D" id="3.60.21.10">
    <property type="match status" value="1"/>
</dbReference>
<dbReference type="RefSeq" id="WP_407051678.1">
    <property type="nucleotide sequence ID" value="NZ_CP158568.1"/>
</dbReference>
<accession>A0AAU7XEL1</accession>
<evidence type="ECO:0000259" key="7">
    <source>
        <dbReference type="Pfam" id="PF02872"/>
    </source>
</evidence>
<dbReference type="InterPro" id="IPR006146">
    <property type="entry name" value="5'-Nucleotdase_CS"/>
</dbReference>
<dbReference type="InterPro" id="IPR004843">
    <property type="entry name" value="Calcineurin-like_PHP"/>
</dbReference>
<feature type="domain" description="5'-Nucleotidase C-terminal" evidence="7">
    <location>
        <begin position="386"/>
        <end position="538"/>
    </location>
</feature>
<keyword evidence="4 5" id="KW-0732">Signal</keyword>
<keyword evidence="3" id="KW-0964">Secreted</keyword>
<gene>
    <name evidence="8" type="ORF">ABS361_10445</name>
</gene>
<evidence type="ECO:0000256" key="4">
    <source>
        <dbReference type="ARBA" id="ARBA00022729"/>
    </source>
</evidence>
<dbReference type="InterPro" id="IPR029052">
    <property type="entry name" value="Metallo-depent_PP-like"/>
</dbReference>
<dbReference type="GO" id="GO:0009166">
    <property type="term" value="P:nucleotide catabolic process"/>
    <property type="evidence" value="ECO:0007669"/>
    <property type="project" value="InterPro"/>
</dbReference>
<dbReference type="GO" id="GO:0046872">
    <property type="term" value="F:metal ion binding"/>
    <property type="evidence" value="ECO:0007669"/>
    <property type="project" value="InterPro"/>
</dbReference>
<evidence type="ECO:0000256" key="1">
    <source>
        <dbReference type="ARBA" id="ARBA00004613"/>
    </source>
</evidence>
<dbReference type="PANTHER" id="PTHR11575:SF24">
    <property type="entry name" value="5'-NUCLEOTIDASE"/>
    <property type="match status" value="1"/>
</dbReference>
<dbReference type="PROSITE" id="PS00785">
    <property type="entry name" value="5_NUCLEOTIDASE_1"/>
    <property type="match status" value="1"/>
</dbReference>
<dbReference type="AlphaFoldDB" id="A0AAU7XEL1"/>
<dbReference type="InterPro" id="IPR008334">
    <property type="entry name" value="5'-Nucleotdase_C"/>
</dbReference>
<organism evidence="8">
    <name type="scientific">Methyloraptor flagellatus</name>
    <dbReference type="NCBI Taxonomy" id="3162530"/>
    <lineage>
        <taxon>Bacteria</taxon>
        <taxon>Pseudomonadati</taxon>
        <taxon>Pseudomonadota</taxon>
        <taxon>Alphaproteobacteria</taxon>
        <taxon>Hyphomicrobiales</taxon>
        <taxon>Ancalomicrobiaceae</taxon>
        <taxon>Methyloraptor</taxon>
    </lineage>
</organism>
<dbReference type="SUPFAM" id="SSF56300">
    <property type="entry name" value="Metallo-dependent phosphatases"/>
    <property type="match status" value="1"/>
</dbReference>
<dbReference type="GO" id="GO:0005576">
    <property type="term" value="C:extracellular region"/>
    <property type="evidence" value="ECO:0007669"/>
    <property type="project" value="UniProtKB-SubCell"/>
</dbReference>
<dbReference type="Pfam" id="PF02872">
    <property type="entry name" value="5_nucleotid_C"/>
    <property type="match status" value="1"/>
</dbReference>
<dbReference type="Gene3D" id="3.90.780.10">
    <property type="entry name" value="5'-Nucleotidase, C-terminal domain"/>
    <property type="match status" value="1"/>
</dbReference>
<dbReference type="PRINTS" id="PR01607">
    <property type="entry name" value="APYRASEFAMLY"/>
</dbReference>
<dbReference type="InterPro" id="IPR006179">
    <property type="entry name" value="5_nucleotidase/apyrase"/>
</dbReference>
<protein>
    <submittedName>
        <fullName evidence="8">Bifunctional metallophosphatase/5'-nucleotidase</fullName>
    </submittedName>
</protein>
<feature type="chain" id="PRO_5043099660" evidence="5">
    <location>
        <begin position="37"/>
        <end position="574"/>
    </location>
</feature>
<comment type="subcellular location">
    <subcellularLocation>
        <location evidence="1">Secreted</location>
    </subcellularLocation>
</comment>
<dbReference type="KEGG" id="mflg:ABS361_10445"/>
<dbReference type="GO" id="GO:0008253">
    <property type="term" value="F:5'-nucleotidase activity"/>
    <property type="evidence" value="ECO:0007669"/>
    <property type="project" value="TreeGrafter"/>
</dbReference>
<proteinExistence type="inferred from homology"/>
<keyword evidence="5" id="KW-0547">Nucleotide-binding</keyword>
<dbReference type="SUPFAM" id="SSF55816">
    <property type="entry name" value="5'-nucleotidase (syn. UDP-sugar hydrolase), C-terminal domain"/>
    <property type="match status" value="1"/>
</dbReference>
<name>A0AAU7XEL1_9HYPH</name>
<evidence type="ECO:0000256" key="2">
    <source>
        <dbReference type="ARBA" id="ARBA00006654"/>
    </source>
</evidence>
<feature type="domain" description="Calcineurin-like phosphoesterase" evidence="6">
    <location>
        <begin position="51"/>
        <end position="301"/>
    </location>
</feature>
<evidence type="ECO:0000256" key="5">
    <source>
        <dbReference type="RuleBase" id="RU362119"/>
    </source>
</evidence>
<sequence>MVRPLRFPVSAAFGSRPLASLARVAAVALLAGAGFAAVAPARGADGVVDLTILAINDFHGNLKPPAGGIKIPDPADPSKTITVDAGGAEAMATLVKTERAKFPNSIFVAAGDLVGASPLLSALFADEPTVEALSLMGLEISAVGNHEFDKGVVELLRKQNGGCGSDKSCLALHPFLGAKYQYLAASTIDLKTGKPILPAYRIRSFEGVPVAFVGLTLKGTKDIVSPSGVAGVEFRDEAETINALVPELKAQGVEAIVVLIHEGGYATGDYNGCNGISGAIFDIIKKLDPAVRIVISGHTHQAYNCSIDGRLVTSGHRFGTLVTEIGVKLDRASKRIVEAKADNMIVRTDTYAKDPDQTRLLDAYEKVAKPLADRPVGKIAATLLKEAGPNGESPLGDVVADGQLAATRDPDKGAAVIAVTNPGGIRTDLVKLREDGTVTYGDVFAAQPFGNNLVTMTLTGADLKTMLEQQWDGQPKPTILQISKGFAYAWDEKRPVGDRVVPGSITLDGKPIEPAASYRVTMNNFLADGGDRFKVFKRGKDLLAGGADVDALEAYLGAAGTLTPMPGERIRKVN</sequence>
<dbReference type="FunFam" id="3.90.780.10:FF:000004">
    <property type="entry name" value="UDP-sugar hydrolase, putative"/>
    <property type="match status" value="1"/>
</dbReference>